<dbReference type="EC" id="2.1.1.72" evidence="2"/>
<evidence type="ECO:0000256" key="3">
    <source>
        <dbReference type="ARBA" id="ARBA00022603"/>
    </source>
</evidence>
<dbReference type="GO" id="GO:0009007">
    <property type="term" value="F:site-specific DNA-methyltransferase (adenine-specific) activity"/>
    <property type="evidence" value="ECO:0007669"/>
    <property type="project" value="UniProtKB-EC"/>
</dbReference>
<feature type="domain" description="DNA methylase adenine-specific" evidence="11">
    <location>
        <begin position="120"/>
        <end position="378"/>
    </location>
</feature>
<dbReference type="Pfam" id="PF01420">
    <property type="entry name" value="Methylase_S"/>
    <property type="match status" value="1"/>
</dbReference>
<feature type="domain" description="Type I restriction modification DNA specificity" evidence="10">
    <location>
        <begin position="441"/>
        <end position="562"/>
    </location>
</feature>
<dbReference type="SUPFAM" id="SSF53335">
    <property type="entry name" value="S-adenosyl-L-methionine-dependent methyltransferases"/>
    <property type="match status" value="1"/>
</dbReference>
<accession>A0A1H4A3Y6</accession>
<comment type="similarity">
    <text evidence="1">Belongs to the type-I restriction system S methylase family.</text>
</comment>
<dbReference type="GO" id="GO:0003677">
    <property type="term" value="F:DNA binding"/>
    <property type="evidence" value="ECO:0007669"/>
    <property type="project" value="UniProtKB-KW"/>
</dbReference>
<dbReference type="PANTHER" id="PTHR42933:SF4">
    <property type="entry name" value="TYPE I RESTRICTION ENZYME ECOKI METHYLASE SUBUNIT"/>
    <property type="match status" value="1"/>
</dbReference>
<keyword evidence="5" id="KW-0949">S-adenosyl-L-methionine</keyword>
<evidence type="ECO:0000313" key="12">
    <source>
        <dbReference type="EMBL" id="SEA30637.1"/>
    </source>
</evidence>
<keyword evidence="4" id="KW-0808">Transferase</keyword>
<evidence type="ECO:0000256" key="4">
    <source>
        <dbReference type="ARBA" id="ARBA00022679"/>
    </source>
</evidence>
<evidence type="ECO:0000259" key="11">
    <source>
        <dbReference type="Pfam" id="PF02384"/>
    </source>
</evidence>
<evidence type="ECO:0000256" key="2">
    <source>
        <dbReference type="ARBA" id="ARBA00011900"/>
    </source>
</evidence>
<evidence type="ECO:0000256" key="1">
    <source>
        <dbReference type="ARBA" id="ARBA00010923"/>
    </source>
</evidence>
<evidence type="ECO:0000313" key="13">
    <source>
        <dbReference type="Proteomes" id="UP000183469"/>
    </source>
</evidence>
<evidence type="ECO:0000256" key="6">
    <source>
        <dbReference type="ARBA" id="ARBA00022747"/>
    </source>
</evidence>
<reference evidence="12 13" key="1">
    <citation type="submission" date="2016-10" db="EMBL/GenBank/DDBJ databases">
        <authorList>
            <person name="de Groot N.N."/>
        </authorList>
    </citation>
    <scope>NUCLEOTIDE SEQUENCE [LARGE SCALE GENOMIC DNA]</scope>
    <source>
        <strain evidence="12 13">DSM 2872</strain>
    </source>
</reference>
<protein>
    <recommendedName>
        <fullName evidence="2">site-specific DNA-methyltransferase (adenine-specific)</fullName>
        <ecNumber evidence="2">2.1.1.72</ecNumber>
    </recommendedName>
</protein>
<evidence type="ECO:0000256" key="9">
    <source>
        <dbReference type="SAM" id="Coils"/>
    </source>
</evidence>
<dbReference type="GO" id="GO:0008170">
    <property type="term" value="F:N-methyltransferase activity"/>
    <property type="evidence" value="ECO:0007669"/>
    <property type="project" value="InterPro"/>
</dbReference>
<dbReference type="PANTHER" id="PTHR42933">
    <property type="entry name" value="SLR6095 PROTEIN"/>
    <property type="match status" value="1"/>
</dbReference>
<evidence type="ECO:0000256" key="5">
    <source>
        <dbReference type="ARBA" id="ARBA00022691"/>
    </source>
</evidence>
<dbReference type="Proteomes" id="UP000183469">
    <property type="component" value="Unassembled WGS sequence"/>
</dbReference>
<dbReference type="Gene3D" id="3.90.220.20">
    <property type="entry name" value="DNA methylase specificity domains"/>
    <property type="match status" value="1"/>
</dbReference>
<name>A0A1H4A3Y6_SELRU</name>
<proteinExistence type="inferred from homology"/>
<gene>
    <name evidence="12" type="ORF">SAMN05660648_02710</name>
</gene>
<evidence type="ECO:0000256" key="7">
    <source>
        <dbReference type="ARBA" id="ARBA00023125"/>
    </source>
</evidence>
<evidence type="ECO:0000259" key="10">
    <source>
        <dbReference type="Pfam" id="PF01420"/>
    </source>
</evidence>
<organism evidence="12 13">
    <name type="scientific">Selenomonas ruminantium</name>
    <dbReference type="NCBI Taxonomy" id="971"/>
    <lineage>
        <taxon>Bacteria</taxon>
        <taxon>Bacillati</taxon>
        <taxon>Bacillota</taxon>
        <taxon>Negativicutes</taxon>
        <taxon>Selenomonadales</taxon>
        <taxon>Selenomonadaceae</taxon>
        <taxon>Selenomonas</taxon>
    </lineage>
</organism>
<dbReference type="InterPro" id="IPR044946">
    <property type="entry name" value="Restrct_endonuc_typeI_TRD_sf"/>
</dbReference>
<dbReference type="InterPro" id="IPR000055">
    <property type="entry name" value="Restrct_endonuc_typeI_TRD"/>
</dbReference>
<dbReference type="InterPro" id="IPR051537">
    <property type="entry name" value="DNA_Adenine_Mtase"/>
</dbReference>
<dbReference type="Gene3D" id="3.40.50.150">
    <property type="entry name" value="Vaccinia Virus protein VP39"/>
    <property type="match status" value="1"/>
</dbReference>
<dbReference type="InterPro" id="IPR029063">
    <property type="entry name" value="SAM-dependent_MTases_sf"/>
</dbReference>
<sequence>MLQNELDKLMEIDYEQTMWMGGDIARRLSPNRLDSADFIILSAMALLTRKNDFDKAEDLQRMIDNEVEDFATKGKLFGFVGQNWDAIKEFSNKAGMKELLAATLLFDPNIIRMGEYGISSPCELSVLSNRILDIKPEDTILNLCSGMAGYLSISAVSTGASKLIGMEISTDNIIVANVRSLILENSFEVHQGNVLTMDCAEFGANKVFSNHPFGLIRHDNPELLYPRLREHLDIIRNARKKDWFFTYAAINSQKVGGKTVVVATDSQLFHLGTDTNIRKELTDSGKLEAVISLPAKLYIGTNVKVNLLVFSDNNKTVKMIEAKDMGTTVKNRTKLSMDAIDSIMEYYDSETDSNYNRHVTIEEIRKNDYVWMPSTYLQMDIPQYDNAVSLKALSVEINRGSNAPFSKLEEWSSDVPTDYQYLMLKNIEEDNISKNLPYLTTIDEKNKKYILEEGDLLISRTAPFKVLVMPSTDGKKVMASGNMYFLRLDSKRVNPVYVMLFLRSLNGKKALNAYANGNGLVSLPLKSFENIMIPLIPLEEQNKIADKYNSLMQELEVVKAQEERIRENIANLMEEGD</sequence>
<dbReference type="OrthoDB" id="9814572at2"/>
<dbReference type="CDD" id="cd02440">
    <property type="entry name" value="AdoMet_MTases"/>
    <property type="match status" value="1"/>
</dbReference>
<keyword evidence="6" id="KW-0680">Restriction system</keyword>
<dbReference type="Pfam" id="PF02384">
    <property type="entry name" value="N6_Mtase"/>
    <property type="match status" value="1"/>
</dbReference>
<feature type="coiled-coil region" evidence="9">
    <location>
        <begin position="538"/>
        <end position="575"/>
    </location>
</feature>
<keyword evidence="3" id="KW-0489">Methyltransferase</keyword>
<keyword evidence="7" id="KW-0238">DNA-binding</keyword>
<comment type="catalytic activity">
    <reaction evidence="8">
        <text>a 2'-deoxyadenosine in DNA + S-adenosyl-L-methionine = an N(6)-methyl-2'-deoxyadenosine in DNA + S-adenosyl-L-homocysteine + H(+)</text>
        <dbReference type="Rhea" id="RHEA:15197"/>
        <dbReference type="Rhea" id="RHEA-COMP:12418"/>
        <dbReference type="Rhea" id="RHEA-COMP:12419"/>
        <dbReference type="ChEBI" id="CHEBI:15378"/>
        <dbReference type="ChEBI" id="CHEBI:57856"/>
        <dbReference type="ChEBI" id="CHEBI:59789"/>
        <dbReference type="ChEBI" id="CHEBI:90615"/>
        <dbReference type="ChEBI" id="CHEBI:90616"/>
        <dbReference type="EC" id="2.1.1.72"/>
    </reaction>
</comment>
<evidence type="ECO:0000256" key="8">
    <source>
        <dbReference type="ARBA" id="ARBA00047942"/>
    </source>
</evidence>
<dbReference type="SUPFAM" id="SSF116734">
    <property type="entry name" value="DNA methylase specificity domain"/>
    <property type="match status" value="1"/>
</dbReference>
<keyword evidence="9" id="KW-0175">Coiled coil</keyword>
<dbReference type="InterPro" id="IPR003356">
    <property type="entry name" value="DNA_methylase_A-5"/>
</dbReference>
<dbReference type="RefSeq" id="WP_074673265.1">
    <property type="nucleotide sequence ID" value="NZ_FNQG01000014.1"/>
</dbReference>
<dbReference type="GO" id="GO:0032259">
    <property type="term" value="P:methylation"/>
    <property type="evidence" value="ECO:0007669"/>
    <property type="project" value="UniProtKB-KW"/>
</dbReference>
<dbReference type="GO" id="GO:0009307">
    <property type="term" value="P:DNA restriction-modification system"/>
    <property type="evidence" value="ECO:0007669"/>
    <property type="project" value="UniProtKB-KW"/>
</dbReference>
<dbReference type="AlphaFoldDB" id="A0A1H4A3Y6"/>
<dbReference type="EMBL" id="FNQG01000014">
    <property type="protein sequence ID" value="SEA30637.1"/>
    <property type="molecule type" value="Genomic_DNA"/>
</dbReference>